<dbReference type="RefSeq" id="WP_057422306.1">
    <property type="nucleotide sequence ID" value="NZ_BMZY01000028.1"/>
</dbReference>
<dbReference type="PANTHER" id="PTHR34047:SF8">
    <property type="entry name" value="PROTEIN YKFC"/>
    <property type="match status" value="1"/>
</dbReference>
<dbReference type="AlphaFoldDB" id="A0A0P9PUZ0"/>
<proteinExistence type="inferred from homology"/>
<evidence type="ECO:0000313" key="6">
    <source>
        <dbReference type="Proteomes" id="UP000275613"/>
    </source>
</evidence>
<dbReference type="InterPro" id="IPR000477">
    <property type="entry name" value="RT_dom"/>
</dbReference>
<reference evidence="4 6" key="2">
    <citation type="submission" date="2018-08" db="EMBL/GenBank/DDBJ databases">
        <title>Recombination of ecologically and evolutionarily significant loci maintains genetic cohesion in the Pseudomonas syringae species complex.</title>
        <authorList>
            <person name="Dillon M."/>
            <person name="Thakur S."/>
            <person name="Almeida R.N.D."/>
            <person name="Weir B.S."/>
            <person name="Guttman D.S."/>
        </authorList>
    </citation>
    <scope>NUCLEOTIDE SEQUENCE [LARGE SCALE GENOMIC DNA]</scope>
    <source>
        <strain evidence="4 6">ICMP 4316</strain>
    </source>
</reference>
<evidence type="ECO:0000259" key="2">
    <source>
        <dbReference type="PROSITE" id="PS50878"/>
    </source>
</evidence>
<evidence type="ECO:0000313" key="5">
    <source>
        <dbReference type="Proteomes" id="UP000050490"/>
    </source>
</evidence>
<sequence>MSAAKSFKKIFTRKRLQEIYTDRIKNSGAIGLDRVRPANLDKHLTSELDHIVEKVHQGEYRFTAYKEKLILKGASSPPRQLSIPTARDRIVLRALCNCLSDVFPTAKLTLPQTVIDSLKTALNSGAYAEYAKIDLKSFYPSIPHELVTAATRKKIRKPEFRQLINDALTTPTVSESKGSKGAERPTVGVPQGLAISNVLAEIALQDIDNLFEARTGIWYKRYVDDILILGPAGVACSTAHELIAELKALKLNPHDFEPGSKSKIESLTDPFSFLGYQIEGGQVLIRHESILRFESSIAKIFTAYRHKLVTARRPADKERALAYCQWKLNLRITGCIFKGKRLGWAAYFCQITTTSQLRAINHTVRKLTDRFCPSGEIHPKSLIKTFYELQRGIKANNGYIPNLDVLKVSQKREMLAMWLGDEALKLSEAEVERRFEIKVSKAVRELEEDIAHTS</sequence>
<dbReference type="PROSITE" id="PS50878">
    <property type="entry name" value="RT_POL"/>
    <property type="match status" value="1"/>
</dbReference>
<dbReference type="Proteomes" id="UP000050490">
    <property type="component" value="Unassembled WGS sequence"/>
</dbReference>
<dbReference type="InterPro" id="IPR051083">
    <property type="entry name" value="GrpII_Intron_Splice-Mob/Def"/>
</dbReference>
<dbReference type="GO" id="GO:0003964">
    <property type="term" value="F:RNA-directed DNA polymerase activity"/>
    <property type="evidence" value="ECO:0007669"/>
    <property type="project" value="UniProtKB-KW"/>
</dbReference>
<keyword evidence="3" id="KW-0695">RNA-directed DNA polymerase</keyword>
<accession>A0A0P9PUZ0</accession>
<dbReference type="Proteomes" id="UP000275613">
    <property type="component" value="Unassembled WGS sequence"/>
</dbReference>
<dbReference type="Pfam" id="PF00078">
    <property type="entry name" value="RVT_1"/>
    <property type="match status" value="1"/>
</dbReference>
<keyword evidence="3" id="KW-0548">Nucleotidyltransferase</keyword>
<feature type="domain" description="Reverse transcriptase" evidence="2">
    <location>
        <begin position="51"/>
        <end position="278"/>
    </location>
</feature>
<keyword evidence="3" id="KW-0808">Transferase</keyword>
<comment type="similarity">
    <text evidence="1">Belongs to the bacterial reverse transcriptase family.</text>
</comment>
<comment type="caution">
    <text evidence="3">The sequence shown here is derived from an EMBL/GenBank/DDBJ whole genome shotgun (WGS) entry which is preliminary data.</text>
</comment>
<reference evidence="3 5" key="1">
    <citation type="submission" date="2015-09" db="EMBL/GenBank/DDBJ databases">
        <title>Genome announcement of multiple Pseudomonas syringae strains.</title>
        <authorList>
            <person name="Thakur S."/>
            <person name="Wang P.W."/>
            <person name="Gong Y."/>
            <person name="Weir B.S."/>
            <person name="Guttman D.S."/>
        </authorList>
    </citation>
    <scope>NUCLEOTIDE SEQUENCE [LARGE SCALE GENOMIC DNA]</scope>
    <source>
        <strain evidence="3 5">ICMP4455</strain>
    </source>
</reference>
<dbReference type="PATRIC" id="fig|129137.4.peg.5394"/>
<protein>
    <submittedName>
        <fullName evidence="3">Putative retron-type RNA-directed DNA polymerase</fullName>
    </submittedName>
</protein>
<dbReference type="EMBL" id="LJQI01000387">
    <property type="protein sequence ID" value="KPX21506.1"/>
    <property type="molecule type" value="Genomic_DNA"/>
</dbReference>
<dbReference type="InterPro" id="IPR043502">
    <property type="entry name" value="DNA/RNA_pol_sf"/>
</dbReference>
<evidence type="ECO:0000313" key="3">
    <source>
        <dbReference type="EMBL" id="KPX21506.1"/>
    </source>
</evidence>
<evidence type="ECO:0000313" key="4">
    <source>
        <dbReference type="EMBL" id="RMO64432.1"/>
    </source>
</evidence>
<dbReference type="CDD" id="cd01646">
    <property type="entry name" value="RT_Bac_retron_I"/>
    <property type="match status" value="1"/>
</dbReference>
<gene>
    <name evidence="3" type="ORF">ALO70_03699</name>
    <name evidence="4" type="ORF">ALQ39_04070</name>
</gene>
<organism evidence="3 5">
    <name type="scientific">Pseudomonas amygdali pv. eriobotryae</name>
    <dbReference type="NCBI Taxonomy" id="129137"/>
    <lineage>
        <taxon>Bacteria</taxon>
        <taxon>Pseudomonadati</taxon>
        <taxon>Pseudomonadota</taxon>
        <taxon>Gammaproteobacteria</taxon>
        <taxon>Pseudomonadales</taxon>
        <taxon>Pseudomonadaceae</taxon>
        <taxon>Pseudomonas</taxon>
        <taxon>Pseudomonas amygdali</taxon>
    </lineage>
</organism>
<dbReference type="PANTHER" id="PTHR34047">
    <property type="entry name" value="NUCLEAR INTRON MATURASE 1, MITOCHONDRIAL-RELATED"/>
    <property type="match status" value="1"/>
</dbReference>
<dbReference type="EMBL" id="RBPV01000080">
    <property type="protein sequence ID" value="RMO64432.1"/>
    <property type="molecule type" value="Genomic_DNA"/>
</dbReference>
<dbReference type="SUPFAM" id="SSF56672">
    <property type="entry name" value="DNA/RNA polymerases"/>
    <property type="match status" value="1"/>
</dbReference>
<name>A0A0P9PUZ0_PSEA0</name>
<evidence type="ECO:0000256" key="1">
    <source>
        <dbReference type="ARBA" id="ARBA00034120"/>
    </source>
</evidence>